<feature type="non-terminal residue" evidence="11">
    <location>
        <position position="214"/>
    </location>
</feature>
<keyword evidence="2 8" id="KW-0812">Transmembrane</keyword>
<dbReference type="Pfam" id="PF00001">
    <property type="entry name" value="7tm_1"/>
    <property type="match status" value="1"/>
</dbReference>
<proteinExistence type="predicted"/>
<dbReference type="PRINTS" id="PR00237">
    <property type="entry name" value="GPCRRHODOPSN"/>
</dbReference>
<dbReference type="PANTHER" id="PTHR45695">
    <property type="entry name" value="LEUCOKININ RECEPTOR-RELATED"/>
    <property type="match status" value="1"/>
</dbReference>
<evidence type="ECO:0000256" key="5">
    <source>
        <dbReference type="ARBA" id="ARBA00023136"/>
    </source>
</evidence>
<evidence type="ECO:0000256" key="4">
    <source>
        <dbReference type="ARBA" id="ARBA00023040"/>
    </source>
</evidence>
<comment type="subcellular location">
    <subcellularLocation>
        <location evidence="1">Membrane</location>
        <topology evidence="1">Multi-pass membrane protein</topology>
    </subcellularLocation>
</comment>
<evidence type="ECO:0000256" key="8">
    <source>
        <dbReference type="SAM" id="Phobius"/>
    </source>
</evidence>
<dbReference type="InterPro" id="IPR000276">
    <property type="entry name" value="GPCR_Rhodpsn"/>
</dbReference>
<organism evidence="10 11">
    <name type="scientific">Saccoglossus kowalevskii</name>
    <name type="common">Acorn worm</name>
    <dbReference type="NCBI Taxonomy" id="10224"/>
    <lineage>
        <taxon>Eukaryota</taxon>
        <taxon>Metazoa</taxon>
        <taxon>Hemichordata</taxon>
        <taxon>Enteropneusta</taxon>
        <taxon>Harrimaniidae</taxon>
        <taxon>Saccoglossus</taxon>
    </lineage>
</organism>
<dbReference type="Gene3D" id="1.20.1070.10">
    <property type="entry name" value="Rhodopsin 7-helix transmembrane proteins"/>
    <property type="match status" value="1"/>
</dbReference>
<evidence type="ECO:0000256" key="7">
    <source>
        <dbReference type="ARBA" id="ARBA00023224"/>
    </source>
</evidence>
<feature type="transmembrane region" description="Helical" evidence="8">
    <location>
        <begin position="139"/>
        <end position="162"/>
    </location>
</feature>
<gene>
    <name evidence="11" type="primary">LOC102803282</name>
</gene>
<dbReference type="PANTHER" id="PTHR45695:SF37">
    <property type="entry name" value="FREE FATTY ACID RECEPTOR 4-LIKE"/>
    <property type="match status" value="1"/>
</dbReference>
<keyword evidence="10" id="KW-1185">Reference proteome</keyword>
<evidence type="ECO:0000256" key="2">
    <source>
        <dbReference type="ARBA" id="ARBA00022692"/>
    </source>
</evidence>
<dbReference type="RefSeq" id="XP_006824085.1">
    <property type="nucleotide sequence ID" value="XM_006824022.1"/>
</dbReference>
<protein>
    <submittedName>
        <fullName evidence="11">Somatostatin receptor type 5-like</fullName>
    </submittedName>
</protein>
<keyword evidence="4" id="KW-0297">G-protein coupled receptor</keyword>
<keyword evidence="5 8" id="KW-0472">Membrane</keyword>
<reference evidence="11" key="1">
    <citation type="submission" date="2025-08" db="UniProtKB">
        <authorList>
            <consortium name="RefSeq"/>
        </authorList>
    </citation>
    <scope>IDENTIFICATION</scope>
    <source>
        <tissue evidence="11">Testes</tissue>
    </source>
</reference>
<dbReference type="PROSITE" id="PS50262">
    <property type="entry name" value="G_PROTEIN_RECEP_F1_2"/>
    <property type="match status" value="1"/>
</dbReference>
<sequence>MALISIERFQLVVCPHKKIVTTTKLVAVIVCFWIVSAVFSSPMAFFFQVMDLWYLDQPVTVCTLEWPPGWETTEVIFAVTVFLIGCCVPLIIITANYVRVYRKVLASRRKVEASGRAYATRDDNATAAQQRELRLLKMLVLIVVLFVFMWFPIFIVILIIALELESANLTSTTFLFVLCVTLSNTAINPLIYGVMNDKFKQTFREMLRCKRSSK</sequence>
<feature type="transmembrane region" description="Helical" evidence="8">
    <location>
        <begin position="25"/>
        <end position="47"/>
    </location>
</feature>
<accession>A0ABM0MVP4</accession>
<evidence type="ECO:0000256" key="3">
    <source>
        <dbReference type="ARBA" id="ARBA00022989"/>
    </source>
</evidence>
<keyword evidence="3 8" id="KW-1133">Transmembrane helix</keyword>
<name>A0ABM0MVP4_SACKO</name>
<dbReference type="InterPro" id="IPR017452">
    <property type="entry name" value="GPCR_Rhodpsn_7TM"/>
</dbReference>
<evidence type="ECO:0000313" key="10">
    <source>
        <dbReference type="Proteomes" id="UP000694865"/>
    </source>
</evidence>
<feature type="domain" description="G-protein coupled receptors family 1 profile" evidence="9">
    <location>
        <begin position="1"/>
        <end position="192"/>
    </location>
</feature>
<dbReference type="Proteomes" id="UP000694865">
    <property type="component" value="Unplaced"/>
</dbReference>
<evidence type="ECO:0000259" key="9">
    <source>
        <dbReference type="PROSITE" id="PS50262"/>
    </source>
</evidence>
<evidence type="ECO:0000256" key="1">
    <source>
        <dbReference type="ARBA" id="ARBA00004141"/>
    </source>
</evidence>
<feature type="transmembrane region" description="Helical" evidence="8">
    <location>
        <begin position="75"/>
        <end position="98"/>
    </location>
</feature>
<dbReference type="GeneID" id="102803282"/>
<keyword evidence="6" id="KW-0675">Receptor</keyword>
<keyword evidence="7" id="KW-0807">Transducer</keyword>
<evidence type="ECO:0000313" key="11">
    <source>
        <dbReference type="RefSeq" id="XP_006824085.1"/>
    </source>
</evidence>
<feature type="transmembrane region" description="Helical" evidence="8">
    <location>
        <begin position="174"/>
        <end position="195"/>
    </location>
</feature>
<evidence type="ECO:0000256" key="6">
    <source>
        <dbReference type="ARBA" id="ARBA00023170"/>
    </source>
</evidence>
<dbReference type="SUPFAM" id="SSF81321">
    <property type="entry name" value="Family A G protein-coupled receptor-like"/>
    <property type="match status" value="1"/>
</dbReference>